<feature type="chain" id="PRO_5046216506" evidence="2">
    <location>
        <begin position="33"/>
        <end position="221"/>
    </location>
</feature>
<organism evidence="3 4">
    <name type="scientific">Durusdinium trenchii</name>
    <dbReference type="NCBI Taxonomy" id="1381693"/>
    <lineage>
        <taxon>Eukaryota</taxon>
        <taxon>Sar</taxon>
        <taxon>Alveolata</taxon>
        <taxon>Dinophyceae</taxon>
        <taxon>Suessiales</taxon>
        <taxon>Symbiodiniaceae</taxon>
        <taxon>Durusdinium</taxon>
    </lineage>
</organism>
<feature type="region of interest" description="Disordered" evidence="1">
    <location>
        <begin position="51"/>
        <end position="82"/>
    </location>
</feature>
<proteinExistence type="predicted"/>
<feature type="signal peptide" evidence="2">
    <location>
        <begin position="1"/>
        <end position="32"/>
    </location>
</feature>
<keyword evidence="2" id="KW-0732">Signal</keyword>
<protein>
    <submittedName>
        <fullName evidence="3">Uncharacterized protein</fullName>
    </submittedName>
</protein>
<reference evidence="3 4" key="1">
    <citation type="submission" date="2024-02" db="EMBL/GenBank/DDBJ databases">
        <authorList>
            <person name="Chen Y."/>
            <person name="Shah S."/>
            <person name="Dougan E. K."/>
            <person name="Thang M."/>
            <person name="Chan C."/>
        </authorList>
    </citation>
    <scope>NUCLEOTIDE SEQUENCE [LARGE SCALE GENOMIC DNA]</scope>
</reference>
<evidence type="ECO:0000313" key="4">
    <source>
        <dbReference type="Proteomes" id="UP001642464"/>
    </source>
</evidence>
<evidence type="ECO:0000256" key="2">
    <source>
        <dbReference type="SAM" id="SignalP"/>
    </source>
</evidence>
<keyword evidence="4" id="KW-1185">Reference proteome</keyword>
<comment type="caution">
    <text evidence="3">The sequence shown here is derived from an EMBL/GenBank/DDBJ whole genome shotgun (WGS) entry which is preliminary data.</text>
</comment>
<accession>A0ABP0M852</accession>
<dbReference type="Proteomes" id="UP001642464">
    <property type="component" value="Unassembled WGS sequence"/>
</dbReference>
<sequence>MLRSGAAVHPRPWPLRCLVWIVLALTVGPKLAAVGFGEGLPAKPAKLKSLKPAKKGSSYGRGIVSRSEQEQRRQRRLGKDPSINRARKTLLGETAEQVFQIGDMELPLLVPAYVLDYQRFSMMVEAGAGTVSDIVWPAEQALAETLLIRRKCLPGFLLKLEPPKSLGLVLVSSKKQNLVDETQIRRELWQTYGLCEIGAGLGLAGPLSNAYDGILRSKIVG</sequence>
<evidence type="ECO:0000313" key="3">
    <source>
        <dbReference type="EMBL" id="CAK9047671.1"/>
    </source>
</evidence>
<name>A0ABP0M852_9DINO</name>
<gene>
    <name evidence="3" type="ORF">SCF082_LOCUS26668</name>
</gene>
<evidence type="ECO:0000256" key="1">
    <source>
        <dbReference type="SAM" id="MobiDB-lite"/>
    </source>
</evidence>
<dbReference type="EMBL" id="CAXAMM010020313">
    <property type="protein sequence ID" value="CAK9047671.1"/>
    <property type="molecule type" value="Genomic_DNA"/>
</dbReference>